<dbReference type="Proteomes" id="UP000000323">
    <property type="component" value="Chromosome 2"/>
</dbReference>
<proteinExistence type="predicted"/>
<dbReference type="eggNOG" id="COG1082">
    <property type="taxonomic scope" value="Bacteria"/>
</dbReference>
<dbReference type="InterPro" id="IPR036291">
    <property type="entry name" value="NAD(P)-bd_dom_sf"/>
</dbReference>
<feature type="domain" description="Xylose isomerase-like TIM barrel" evidence="1">
    <location>
        <begin position="374"/>
        <end position="571"/>
    </location>
</feature>
<keyword evidence="4" id="KW-1185">Reference proteome</keyword>
<dbReference type="PANTHER" id="PTHR43377:SF2">
    <property type="entry name" value="BINDING ROSSMANN FOLD OXIDOREDUCTASE, PUTATIVE (AFU_ORTHOLOGUE AFUA_4G00560)-RELATED"/>
    <property type="match status" value="1"/>
</dbReference>
<dbReference type="SUPFAM" id="SSF51735">
    <property type="entry name" value="NAD(P)-binding Rossmann-fold domains"/>
    <property type="match status" value="1"/>
</dbReference>
<evidence type="ECO:0000313" key="3">
    <source>
        <dbReference type="EMBL" id="ACZ43212.1"/>
    </source>
</evidence>
<dbReference type="eggNOG" id="COG0673">
    <property type="taxonomic scope" value="Bacteria"/>
</dbReference>
<accession>D1CHJ1</accession>
<dbReference type="InterPro" id="IPR036237">
    <property type="entry name" value="Xyl_isomerase-like_sf"/>
</dbReference>
<dbReference type="HOGENOM" id="CLU_443383_0_0_0"/>
<evidence type="ECO:0000259" key="1">
    <source>
        <dbReference type="Pfam" id="PF01261"/>
    </source>
</evidence>
<evidence type="ECO:0000313" key="4">
    <source>
        <dbReference type="Proteomes" id="UP000000323"/>
    </source>
</evidence>
<dbReference type="InterPro" id="IPR000683">
    <property type="entry name" value="Gfo/Idh/MocA-like_OxRdtase_N"/>
</dbReference>
<dbReference type="SUPFAM" id="SSF55347">
    <property type="entry name" value="Glyceraldehyde-3-phosphate dehydrogenase-like, C-terminal domain"/>
    <property type="match status" value="1"/>
</dbReference>
<dbReference type="KEGG" id="ttr:Tter_2313"/>
<dbReference type="RefSeq" id="WP_012876243.1">
    <property type="nucleotide sequence ID" value="NC_013526.1"/>
</dbReference>
<dbReference type="EMBL" id="CP001826">
    <property type="protein sequence ID" value="ACZ43212.1"/>
    <property type="molecule type" value="Genomic_DNA"/>
</dbReference>
<dbReference type="SUPFAM" id="SSF51658">
    <property type="entry name" value="Xylose isomerase-like"/>
    <property type="match status" value="1"/>
</dbReference>
<organism evidence="3 4">
    <name type="scientific">Thermobaculum terrenum (strain ATCC BAA-798 / CCMEE 7001 / YNP1)</name>
    <dbReference type="NCBI Taxonomy" id="525904"/>
    <lineage>
        <taxon>Bacteria</taxon>
        <taxon>Bacillati</taxon>
        <taxon>Chloroflexota</taxon>
        <taxon>Chloroflexia</taxon>
        <taxon>Candidatus Thermobaculales</taxon>
        <taxon>Candidatus Thermobaculaceae</taxon>
        <taxon>Thermobaculum</taxon>
    </lineage>
</organism>
<sequence>MQPVRSLLIGCGARGQAHARALVQSDNFDLVAVCDVDIQKARSTAQTYGIPRYYTSLHQAIEREGPEHISCITPPTLRLGIIREILQHAPQSLLVEKPLANTLQEALEIQQAARQTGTFMTVCHETLWADEIAAVARWIREGSLGTLHTLVGTTKGGISAQGTHFIHMLNWMLGAIPLEIRAFCEGPISLDPERNQWCPAHSEPEDTIMELTYPGNIRAMLHLGAHAPDVPEQAGTFWLEYKLDVLGSRGWARFVHGHSARAQFLDGSIEEVQARAFDQDAYMTQALYEELAKVIRGEQQRHAADIASAIDAHRVIDAAMRSMLTGRSVNPRRLPPQLGRSTNTRLKSHLLSRQPVAVATLMYGKRRRREVLPLIAELGIEEVDLWSVPRFAHHFDPEKETAQEVKGELEAHGLKATVVSVFDSEPVEAKLRFAAEIGARYVVMGGRTPKRPSTWQQEKLQAWLDLAHDLGLKLAFENHLDTLETVDEMAALLDALQHPAARICLAPTHLYVAGELCEQALIRLGEAIGVVYMWDMEVGATRETVEEIWWHRAESQIPGGGGAVDFRQLMDMACRYCPEAAWVLVYHGTEDWDDARIQQSIARSLRYLESQRPCNT</sequence>
<dbReference type="InterPro" id="IPR013022">
    <property type="entry name" value="Xyl_isomerase-like_TIM-brl"/>
</dbReference>
<dbReference type="Pfam" id="PF01408">
    <property type="entry name" value="GFO_IDH_MocA"/>
    <property type="match status" value="1"/>
</dbReference>
<gene>
    <name evidence="3" type="ordered locus">Tter_2313</name>
</gene>
<protein>
    <submittedName>
        <fullName evidence="3">Oxidoreductase domain protein</fullName>
    </submittedName>
</protein>
<dbReference type="OrthoDB" id="9815825at2"/>
<dbReference type="Gene3D" id="3.20.20.150">
    <property type="entry name" value="Divalent-metal-dependent TIM barrel enzymes"/>
    <property type="match status" value="1"/>
</dbReference>
<name>D1CHJ1_THET1</name>
<dbReference type="Pfam" id="PF01261">
    <property type="entry name" value="AP_endonuc_2"/>
    <property type="match status" value="1"/>
</dbReference>
<dbReference type="PANTHER" id="PTHR43377">
    <property type="entry name" value="BILIVERDIN REDUCTASE A"/>
    <property type="match status" value="1"/>
</dbReference>
<dbReference type="AlphaFoldDB" id="D1CHJ1"/>
<evidence type="ECO:0000259" key="2">
    <source>
        <dbReference type="Pfam" id="PF01408"/>
    </source>
</evidence>
<dbReference type="GO" id="GO:0000166">
    <property type="term" value="F:nucleotide binding"/>
    <property type="evidence" value="ECO:0007669"/>
    <property type="project" value="InterPro"/>
</dbReference>
<dbReference type="STRING" id="525904.Tter_2313"/>
<feature type="domain" description="Gfo/Idh/MocA-like oxidoreductase N-terminal" evidence="2">
    <location>
        <begin position="5"/>
        <end position="122"/>
    </location>
</feature>
<reference evidence="4" key="1">
    <citation type="journal article" date="2010" name="Stand. Genomic Sci.">
        <title>Complete genome sequence of 'Thermobaculum terrenum' type strain (YNP1).</title>
        <authorList>
            <person name="Kiss H."/>
            <person name="Cleland D."/>
            <person name="Lapidus A."/>
            <person name="Lucas S."/>
            <person name="Glavina Del Rio T."/>
            <person name="Nolan M."/>
            <person name="Tice H."/>
            <person name="Han C."/>
            <person name="Goodwin L."/>
            <person name="Pitluck S."/>
            <person name="Liolios K."/>
            <person name="Ivanova N."/>
            <person name="Mavromatis K."/>
            <person name="Ovchinnikova G."/>
            <person name="Pati A."/>
            <person name="Chen A."/>
            <person name="Palaniappan K."/>
            <person name="Land M."/>
            <person name="Hauser L."/>
            <person name="Chang Y."/>
            <person name="Jeffries C."/>
            <person name="Lu M."/>
            <person name="Brettin T."/>
            <person name="Detter J."/>
            <person name="Goker M."/>
            <person name="Tindall B."/>
            <person name="Beck B."/>
            <person name="McDermott T."/>
            <person name="Woyke T."/>
            <person name="Bristow J."/>
            <person name="Eisen J."/>
            <person name="Markowitz V."/>
            <person name="Hugenholtz P."/>
            <person name="Kyrpides N."/>
            <person name="Klenk H."/>
            <person name="Cheng J."/>
        </authorList>
    </citation>
    <scope>NUCLEOTIDE SEQUENCE [LARGE SCALE GENOMIC DNA]</scope>
    <source>
        <strain evidence="4">ATCC BAA-798 / YNP1</strain>
    </source>
</reference>
<dbReference type="Gene3D" id="3.30.360.10">
    <property type="entry name" value="Dihydrodipicolinate Reductase, domain 2"/>
    <property type="match status" value="1"/>
</dbReference>
<dbReference type="InterPro" id="IPR051450">
    <property type="entry name" value="Gfo/Idh/MocA_Oxidoreductases"/>
</dbReference>
<dbReference type="Gene3D" id="3.40.50.720">
    <property type="entry name" value="NAD(P)-binding Rossmann-like Domain"/>
    <property type="match status" value="1"/>
</dbReference>